<keyword evidence="14" id="KW-1185">Reference proteome</keyword>
<dbReference type="AlphaFoldDB" id="A0A6N6VK25"/>
<dbReference type="InterPro" id="IPR027379">
    <property type="entry name" value="CLS_N"/>
</dbReference>
<reference evidence="13 14" key="1">
    <citation type="submission" date="2019-09" db="EMBL/GenBank/DDBJ databases">
        <title>Parvibaculum sedimenti sp. nov., isolated from sediment.</title>
        <authorList>
            <person name="Wang Y."/>
        </authorList>
    </citation>
    <scope>NUCLEOTIDE SEQUENCE [LARGE SCALE GENOMIC DNA]</scope>
    <source>
        <strain evidence="13 14">HXT-9</strain>
    </source>
</reference>
<evidence type="ECO:0000256" key="10">
    <source>
        <dbReference type="ARBA" id="ARBA00029594"/>
    </source>
</evidence>
<sequence>MQFLVDIWPYLAGTVEFAAMAGAVVHAMLTKSDVRSAAGWVGFILLVPVLGWLVYLLFGVNRIQRRARELRGVRRSKTLLPPSAVQPEILPAEQEDQRKELESFARFGQKVLPEHFEAGNDVDVLTNGDEAYPAMISAIEGAARSIALSTYIFNNDKAGHLFLDALTRAVERGVRVRVLIDGVGSWYSRPSLIPLLKERGINYARFLHSFMPWQMPYLNMRNHQKILVVDGEHGFTGGMNISIGNLLDEKPRKPILDHHFRVEGPVVAQLMRTFAHEWEFTTGEILGGPDWFPHIARVGELVARALPAGPDMGFNPIRWTLLGALTQARQSIRIVTPYFLPDTTLATNLSLAAMHGVEVDIILPARNNLPFVDWAATPSLGWLIDSGCRVWKTESHFEHTKLMTVDGIWSTVGSANWDGRSLRLNFELNLDCYGKSFAHKLDRIIDAKIAAARPVTLESIARRPFAVKVRDAAIRLASPYL</sequence>
<dbReference type="CDD" id="cd09163">
    <property type="entry name" value="PLDc_CLS_unchar2_2"/>
    <property type="match status" value="1"/>
</dbReference>
<comment type="subcellular location">
    <subcellularLocation>
        <location evidence="3">Cell membrane</location>
        <topology evidence="3">Multi-pass membrane protein</topology>
    </subcellularLocation>
    <subcellularLocation>
        <location evidence="2">Secreted</location>
    </subcellularLocation>
</comment>
<dbReference type="PROSITE" id="PS50035">
    <property type="entry name" value="PLD"/>
    <property type="match status" value="2"/>
</dbReference>
<dbReference type="GO" id="GO:0005886">
    <property type="term" value="C:plasma membrane"/>
    <property type="evidence" value="ECO:0007669"/>
    <property type="project" value="UniProtKB-SubCell"/>
</dbReference>
<feature type="transmembrane region" description="Helical" evidence="11">
    <location>
        <begin position="37"/>
        <end position="58"/>
    </location>
</feature>
<keyword evidence="7 11" id="KW-0812">Transmembrane</keyword>
<feature type="domain" description="PLD phosphodiesterase" evidence="12">
    <location>
        <begin position="218"/>
        <end position="245"/>
    </location>
</feature>
<evidence type="ECO:0000313" key="13">
    <source>
        <dbReference type="EMBL" id="KAB7741139.1"/>
    </source>
</evidence>
<dbReference type="GO" id="GO:0032049">
    <property type="term" value="P:cardiolipin biosynthetic process"/>
    <property type="evidence" value="ECO:0007669"/>
    <property type="project" value="UniProtKB-ARBA"/>
</dbReference>
<evidence type="ECO:0000256" key="5">
    <source>
        <dbReference type="ARBA" id="ARBA00022475"/>
    </source>
</evidence>
<evidence type="ECO:0000259" key="12">
    <source>
        <dbReference type="PROSITE" id="PS50035"/>
    </source>
</evidence>
<dbReference type="CDD" id="cd09157">
    <property type="entry name" value="PLDc_CLS_unchar2_1"/>
    <property type="match status" value="1"/>
</dbReference>
<evidence type="ECO:0000256" key="7">
    <source>
        <dbReference type="ARBA" id="ARBA00022692"/>
    </source>
</evidence>
<dbReference type="PANTHER" id="PTHR21248:SF22">
    <property type="entry name" value="PHOSPHOLIPASE D"/>
    <property type="match status" value="1"/>
</dbReference>
<feature type="transmembrane region" description="Helical" evidence="11">
    <location>
        <begin position="7"/>
        <end position="25"/>
    </location>
</feature>
<name>A0A6N6VK25_9HYPH</name>
<keyword evidence="8 11" id="KW-1133">Transmembrane helix</keyword>
<evidence type="ECO:0000256" key="2">
    <source>
        <dbReference type="ARBA" id="ARBA00004613"/>
    </source>
</evidence>
<dbReference type="InterPro" id="IPR025202">
    <property type="entry name" value="PLD-like_dom"/>
</dbReference>
<keyword evidence="5" id="KW-1003">Cell membrane</keyword>
<dbReference type="Gene3D" id="3.30.870.10">
    <property type="entry name" value="Endonuclease Chain A"/>
    <property type="match status" value="3"/>
</dbReference>
<protein>
    <recommendedName>
        <fullName evidence="4">Phospholipase D</fullName>
    </recommendedName>
    <alternativeName>
        <fullName evidence="10">Choline phosphatase</fullName>
    </alternativeName>
</protein>
<proteinExistence type="predicted"/>
<evidence type="ECO:0000256" key="1">
    <source>
        <dbReference type="ARBA" id="ARBA00003145"/>
    </source>
</evidence>
<evidence type="ECO:0000313" key="14">
    <source>
        <dbReference type="Proteomes" id="UP000468901"/>
    </source>
</evidence>
<evidence type="ECO:0000256" key="4">
    <source>
        <dbReference type="ARBA" id="ARBA00018392"/>
    </source>
</evidence>
<dbReference type="EMBL" id="WESC01000004">
    <property type="protein sequence ID" value="KAB7741139.1"/>
    <property type="molecule type" value="Genomic_DNA"/>
</dbReference>
<dbReference type="Pfam" id="PF13091">
    <property type="entry name" value="PLDc_2"/>
    <property type="match status" value="2"/>
</dbReference>
<dbReference type="SUPFAM" id="SSF56024">
    <property type="entry name" value="Phospholipase D/nuclease"/>
    <property type="match status" value="2"/>
</dbReference>
<feature type="domain" description="PLD phosphodiesterase" evidence="12">
    <location>
        <begin position="394"/>
        <end position="421"/>
    </location>
</feature>
<evidence type="ECO:0000256" key="3">
    <source>
        <dbReference type="ARBA" id="ARBA00004651"/>
    </source>
</evidence>
<accession>A0A6N6VK25</accession>
<dbReference type="InterPro" id="IPR001736">
    <property type="entry name" value="PLipase_D/transphosphatidylase"/>
</dbReference>
<evidence type="ECO:0000256" key="8">
    <source>
        <dbReference type="ARBA" id="ARBA00022989"/>
    </source>
</evidence>
<dbReference type="PANTHER" id="PTHR21248">
    <property type="entry name" value="CARDIOLIPIN SYNTHASE"/>
    <property type="match status" value="1"/>
</dbReference>
<comment type="caution">
    <text evidence="13">The sequence shown here is derived from an EMBL/GenBank/DDBJ whole genome shotgun (WGS) entry which is preliminary data.</text>
</comment>
<dbReference type="GO" id="GO:0008808">
    <property type="term" value="F:cardiolipin synthase activity"/>
    <property type="evidence" value="ECO:0007669"/>
    <property type="project" value="TreeGrafter"/>
</dbReference>
<organism evidence="13 14">
    <name type="scientific">Parvibaculum sedimenti</name>
    <dbReference type="NCBI Taxonomy" id="2608632"/>
    <lineage>
        <taxon>Bacteria</taxon>
        <taxon>Pseudomonadati</taxon>
        <taxon>Pseudomonadota</taxon>
        <taxon>Alphaproteobacteria</taxon>
        <taxon>Hyphomicrobiales</taxon>
        <taxon>Parvibaculaceae</taxon>
        <taxon>Parvibaculum</taxon>
    </lineage>
</organism>
<evidence type="ECO:0000256" key="9">
    <source>
        <dbReference type="ARBA" id="ARBA00023136"/>
    </source>
</evidence>
<dbReference type="SMART" id="SM00155">
    <property type="entry name" value="PLDc"/>
    <property type="match status" value="2"/>
</dbReference>
<dbReference type="RefSeq" id="WP_152215112.1">
    <property type="nucleotide sequence ID" value="NZ_WESC01000004.1"/>
</dbReference>
<gene>
    <name evidence="13" type="ORF">F2P47_05160</name>
</gene>
<comment type="function">
    <text evidence="1">Could be a virulence factor.</text>
</comment>
<evidence type="ECO:0000256" key="6">
    <source>
        <dbReference type="ARBA" id="ARBA00022525"/>
    </source>
</evidence>
<keyword evidence="9 11" id="KW-0472">Membrane</keyword>
<keyword evidence="6" id="KW-0964">Secreted</keyword>
<dbReference type="Pfam" id="PF13396">
    <property type="entry name" value="PLDc_N"/>
    <property type="match status" value="1"/>
</dbReference>
<dbReference type="GO" id="GO:0005576">
    <property type="term" value="C:extracellular region"/>
    <property type="evidence" value="ECO:0007669"/>
    <property type="project" value="UniProtKB-SubCell"/>
</dbReference>
<evidence type="ECO:0000256" key="11">
    <source>
        <dbReference type="SAM" id="Phobius"/>
    </source>
</evidence>
<dbReference type="Proteomes" id="UP000468901">
    <property type="component" value="Unassembled WGS sequence"/>
</dbReference>